<keyword evidence="2" id="KW-1185">Reference proteome</keyword>
<reference evidence="1 2" key="2">
    <citation type="journal article" date="2017" name="Genome Announc.">
        <title>Draft genome sequence of Aquitalea magnusonii strain H3, a plant growth-promoting bacterium of duckweed Lemna minor.</title>
        <authorList>
            <person name="Ishizawa H."/>
            <person name="Kuroda M."/>
            <person name="Ike M."/>
        </authorList>
    </citation>
    <scope>NUCLEOTIDE SEQUENCE [LARGE SCALE GENOMIC DNA]</scope>
    <source>
        <strain evidence="1 2">H3</strain>
    </source>
</reference>
<organism evidence="1 2">
    <name type="scientific">Aquitalea magnusonii</name>
    <dbReference type="NCBI Taxonomy" id="332411"/>
    <lineage>
        <taxon>Bacteria</taxon>
        <taxon>Pseudomonadati</taxon>
        <taxon>Pseudomonadota</taxon>
        <taxon>Betaproteobacteria</taxon>
        <taxon>Neisseriales</taxon>
        <taxon>Chromobacteriaceae</taxon>
        <taxon>Aquitalea</taxon>
    </lineage>
</organism>
<protein>
    <submittedName>
        <fullName evidence="1">Uncharacterized protein</fullName>
    </submittedName>
</protein>
<proteinExistence type="predicted"/>
<dbReference type="Proteomes" id="UP000198290">
    <property type="component" value="Chromosome"/>
</dbReference>
<evidence type="ECO:0000313" key="2">
    <source>
        <dbReference type="Proteomes" id="UP000198290"/>
    </source>
</evidence>
<dbReference type="EMBL" id="AP018823">
    <property type="protein sequence ID" value="BBF86851.1"/>
    <property type="molecule type" value="Genomic_DNA"/>
</dbReference>
<evidence type="ECO:0000313" key="1">
    <source>
        <dbReference type="EMBL" id="BBF86851.1"/>
    </source>
</evidence>
<dbReference type="KEGG" id="amah:DLM_3259"/>
<reference evidence="2" key="3">
    <citation type="journal article" date="2017" name="Plant Physiol. Biochem.">
        <title>Differential oxidative and antioxidative response of duckweed Lemna minor toward plant growth promoting/inhibiting bacteria.</title>
        <authorList>
            <person name="Ishizawa H."/>
            <person name="Kuroda M."/>
            <person name="Morikawa M."/>
            <person name="Ike M."/>
        </authorList>
    </citation>
    <scope>NUCLEOTIDE SEQUENCE [LARGE SCALE GENOMIC DNA]</scope>
    <source>
        <strain evidence="2">H3</strain>
    </source>
</reference>
<reference evidence="2" key="1">
    <citation type="journal article" date="2017" name="Biotechnol. Biofuels">
        <title>Evaluation of environmental bacterial communities as a factor affecting the growth of duckweed Lemna minor.</title>
        <authorList>
            <person name="Ishizawa H."/>
            <person name="Kuroda M."/>
            <person name="Morikawa M."/>
            <person name="Ike M."/>
        </authorList>
    </citation>
    <scope>NUCLEOTIDE SEQUENCE [LARGE SCALE GENOMIC DNA]</scope>
    <source>
        <strain evidence="2">H3</strain>
    </source>
</reference>
<dbReference type="AlphaFoldDB" id="A0A3G9GL00"/>
<name>A0A3G9GL00_9NEIS</name>
<sequence length="49" mass="5408">MRLHATLLSKMGESVRHCLAWCRRACCCCSALATGICPIPTSRSLPDMR</sequence>
<gene>
    <name evidence="1" type="ORF">DLM_3259</name>
</gene>
<accession>A0A3G9GL00</accession>